<evidence type="ECO:0008006" key="2">
    <source>
        <dbReference type="Google" id="ProtNLM"/>
    </source>
</evidence>
<dbReference type="EMBL" id="LAZR01007616">
    <property type="protein sequence ID" value="KKM84088.1"/>
    <property type="molecule type" value="Genomic_DNA"/>
</dbReference>
<accession>A0A0F9KQB6</accession>
<sequence length="59" mass="6633">MKPCEDCEWFEGRGGSYGDCRKKSPVVITDGYELGSSGHTTVWPEISINDWCGDFKEKT</sequence>
<proteinExistence type="predicted"/>
<organism evidence="1">
    <name type="scientific">marine sediment metagenome</name>
    <dbReference type="NCBI Taxonomy" id="412755"/>
    <lineage>
        <taxon>unclassified sequences</taxon>
        <taxon>metagenomes</taxon>
        <taxon>ecological metagenomes</taxon>
    </lineage>
</organism>
<dbReference type="AlphaFoldDB" id="A0A0F9KQB6"/>
<comment type="caution">
    <text evidence="1">The sequence shown here is derived from an EMBL/GenBank/DDBJ whole genome shotgun (WGS) entry which is preliminary data.</text>
</comment>
<reference evidence="1" key="1">
    <citation type="journal article" date="2015" name="Nature">
        <title>Complex archaea that bridge the gap between prokaryotes and eukaryotes.</title>
        <authorList>
            <person name="Spang A."/>
            <person name="Saw J.H."/>
            <person name="Jorgensen S.L."/>
            <person name="Zaremba-Niedzwiedzka K."/>
            <person name="Martijn J."/>
            <person name="Lind A.E."/>
            <person name="van Eijk R."/>
            <person name="Schleper C."/>
            <person name="Guy L."/>
            <person name="Ettema T.J."/>
        </authorList>
    </citation>
    <scope>NUCLEOTIDE SEQUENCE</scope>
</reference>
<name>A0A0F9KQB6_9ZZZZ</name>
<gene>
    <name evidence="1" type="ORF">LCGC14_1302760</name>
</gene>
<protein>
    <recommendedName>
        <fullName evidence="2">Benzylsuccinate synthase beta subunit domain-containing protein</fullName>
    </recommendedName>
</protein>
<evidence type="ECO:0000313" key="1">
    <source>
        <dbReference type="EMBL" id="KKM84088.1"/>
    </source>
</evidence>